<dbReference type="InterPro" id="IPR003594">
    <property type="entry name" value="HATPase_dom"/>
</dbReference>
<dbReference type="CDD" id="cd16936">
    <property type="entry name" value="HATPase_RsbW-like"/>
    <property type="match status" value="1"/>
</dbReference>
<evidence type="ECO:0000313" key="4">
    <source>
        <dbReference type="Proteomes" id="UP000003963"/>
    </source>
</evidence>
<feature type="domain" description="Histidine kinase/HSP90-like ATPase" evidence="2">
    <location>
        <begin position="56"/>
        <end position="151"/>
    </location>
</feature>
<dbReference type="PANTHER" id="PTHR35526:SF3">
    <property type="entry name" value="ANTI-SIGMA-F FACTOR RSBW"/>
    <property type="match status" value="1"/>
</dbReference>
<keyword evidence="1" id="KW-0418">Kinase</keyword>
<dbReference type="EMBL" id="GG657754">
    <property type="protein sequence ID" value="EFL25908.1"/>
    <property type="molecule type" value="Genomic_DNA"/>
</dbReference>
<proteinExistence type="predicted"/>
<gene>
    <name evidence="3" type="ORF">SSOG_05621</name>
</gene>
<dbReference type="Gene3D" id="3.30.565.10">
    <property type="entry name" value="Histidine kinase-like ATPase, C-terminal domain"/>
    <property type="match status" value="1"/>
</dbReference>
<reference evidence="3 4" key="1">
    <citation type="submission" date="2009-02" db="EMBL/GenBank/DDBJ databases">
        <title>Annotation of Streptomyces hygroscopicus strain ATCC 53653.</title>
        <authorList>
            <consortium name="The Broad Institute Genome Sequencing Platform"/>
            <consortium name="Broad Institute Microbial Sequencing Center"/>
            <person name="Fischbach M."/>
            <person name="Godfrey P."/>
            <person name="Ward D."/>
            <person name="Young S."/>
            <person name="Zeng Q."/>
            <person name="Koehrsen M."/>
            <person name="Alvarado L."/>
            <person name="Berlin A.M."/>
            <person name="Bochicchio J."/>
            <person name="Borenstein D."/>
            <person name="Chapman S.B."/>
            <person name="Chen Z."/>
            <person name="Engels R."/>
            <person name="Freedman E."/>
            <person name="Gellesch M."/>
            <person name="Goldberg J."/>
            <person name="Griggs A."/>
            <person name="Gujja S."/>
            <person name="Heilman E.R."/>
            <person name="Heiman D.I."/>
            <person name="Hepburn T.A."/>
            <person name="Howarth C."/>
            <person name="Jen D."/>
            <person name="Larson L."/>
            <person name="Lewis B."/>
            <person name="Mehta T."/>
            <person name="Park D."/>
            <person name="Pearson M."/>
            <person name="Richards J."/>
            <person name="Roberts A."/>
            <person name="Saif S."/>
            <person name="Shea T.D."/>
            <person name="Shenoy N."/>
            <person name="Sisk P."/>
            <person name="Stolte C."/>
            <person name="Sykes S.N."/>
            <person name="Thomson T."/>
            <person name="Walk T."/>
            <person name="White J."/>
            <person name="Yandava C."/>
            <person name="Straight P."/>
            <person name="Clardy J."/>
            <person name="Hung D."/>
            <person name="Kolter R."/>
            <person name="Mekalanos J."/>
            <person name="Walker S."/>
            <person name="Walsh C.T."/>
            <person name="Wieland-Brown L.C."/>
            <person name="Haas B."/>
            <person name="Nusbaum C."/>
            <person name="Birren B."/>
        </authorList>
    </citation>
    <scope>NUCLEOTIDE SEQUENCE [LARGE SCALE GENOMIC DNA]</scope>
    <source>
        <strain evidence="3 4">ATCC 53653</strain>
    </source>
</reference>
<organism evidence="3 4">
    <name type="scientific">Streptomyces himastatinicus ATCC 53653</name>
    <dbReference type="NCBI Taxonomy" id="457427"/>
    <lineage>
        <taxon>Bacteria</taxon>
        <taxon>Bacillati</taxon>
        <taxon>Actinomycetota</taxon>
        <taxon>Actinomycetes</taxon>
        <taxon>Kitasatosporales</taxon>
        <taxon>Streptomycetaceae</taxon>
        <taxon>Streptomyces</taxon>
        <taxon>Streptomyces violaceusniger group</taxon>
    </lineage>
</organism>
<sequence>MYGLRIQLTFPHRARRAVVHSGKAVHFALTEVLMPVTATPRPKGHPGYSQTMRRVPESAEAARRLVRTALAAWGQEDLIDDAALVITELVSNSVNHARLESIRVVVTRPSEEFICLGVSDRTRSVPLLRTDSNGESTRGRGLLIVDALAERWGTDLYRWGKQVWAEMKCEAAG</sequence>
<keyword evidence="4" id="KW-1185">Reference proteome</keyword>
<keyword evidence="1" id="KW-0723">Serine/threonine-protein kinase</keyword>
<name>D9WNQ0_9ACTN</name>
<protein>
    <submittedName>
        <fullName evidence="3">Putative regulatory protein</fullName>
    </submittedName>
</protein>
<dbReference type="InterPro" id="IPR036890">
    <property type="entry name" value="HATPase_C_sf"/>
</dbReference>
<dbReference type="HOGENOM" id="CLU_090336_4_2_11"/>
<evidence type="ECO:0000313" key="3">
    <source>
        <dbReference type="EMBL" id="EFL25908.1"/>
    </source>
</evidence>
<evidence type="ECO:0000259" key="2">
    <source>
        <dbReference type="Pfam" id="PF13581"/>
    </source>
</evidence>
<dbReference type="SUPFAM" id="SSF55874">
    <property type="entry name" value="ATPase domain of HSP90 chaperone/DNA topoisomerase II/histidine kinase"/>
    <property type="match status" value="1"/>
</dbReference>
<accession>D9WNQ0</accession>
<evidence type="ECO:0000256" key="1">
    <source>
        <dbReference type="ARBA" id="ARBA00022527"/>
    </source>
</evidence>
<dbReference type="Pfam" id="PF13581">
    <property type="entry name" value="HATPase_c_2"/>
    <property type="match status" value="1"/>
</dbReference>
<dbReference type="AlphaFoldDB" id="D9WNQ0"/>
<keyword evidence="1" id="KW-0808">Transferase</keyword>
<dbReference type="GO" id="GO:0004674">
    <property type="term" value="F:protein serine/threonine kinase activity"/>
    <property type="evidence" value="ECO:0007669"/>
    <property type="project" value="UniProtKB-KW"/>
</dbReference>
<dbReference type="Proteomes" id="UP000003963">
    <property type="component" value="Unassembled WGS sequence"/>
</dbReference>
<dbReference type="InterPro" id="IPR050267">
    <property type="entry name" value="Anti-sigma-factor_SerPK"/>
</dbReference>
<dbReference type="PANTHER" id="PTHR35526">
    <property type="entry name" value="ANTI-SIGMA-F FACTOR RSBW-RELATED"/>
    <property type="match status" value="1"/>
</dbReference>
<dbReference type="STRING" id="457427.SSOG_05621"/>